<evidence type="ECO:0000256" key="22">
    <source>
        <dbReference type="ARBA" id="ARBA00022989"/>
    </source>
</evidence>
<feature type="region of interest" description="V5" evidence="32">
    <location>
        <begin position="480"/>
        <end position="490"/>
    </location>
</feature>
<evidence type="ECO:0000256" key="10">
    <source>
        <dbReference type="ARBA" id="ARBA00022570"/>
    </source>
</evidence>
<keyword evidence="9 32" id="KW-1032">Host cell membrane</keyword>
<comment type="subcellular location">
    <subcellularLocation>
        <location evidence="3">Host cell membrane</location>
        <topology evidence="3">Peripheral membrane protein</topology>
    </subcellularLocation>
    <subcellularLocation>
        <location evidence="1">Host cell membrane</location>
        <topology evidence="1">Single-pass type I membrane protein</topology>
    </subcellularLocation>
    <subcellularLocation>
        <location evidence="2">Host endosome membrane</location>
        <topology evidence="2">Peripheral membrane protein</topology>
    </subcellularLocation>
    <subcellularLocation>
        <location evidence="5">Host endosome membrane</location>
        <topology evidence="5">Single-pass type I membrane protein</topology>
    </subcellularLocation>
    <subcellularLocation>
        <location evidence="6">Virion membrane</location>
        <topology evidence="6">Peripheral membrane protein</topology>
    </subcellularLocation>
    <subcellularLocation>
        <location evidence="4">Virion membrane</location>
        <topology evidence="4">Single-pass type I membrane protein</topology>
    </subcellularLocation>
</comment>
<feature type="disulfide bond" evidence="32">
    <location>
        <begin position="617"/>
        <end position="623"/>
    </location>
</feature>
<dbReference type="GO" id="GO:0075512">
    <property type="term" value="P:clathrin-dependent endocytosis of virus by host cell"/>
    <property type="evidence" value="ECO:0007669"/>
    <property type="project" value="UniProtKB-UniRule"/>
</dbReference>
<proteinExistence type="inferred from homology"/>
<keyword evidence="15 32" id="KW-0053">Apoptosis</keyword>
<keyword evidence="24 32" id="KW-0175">Coiled coil</keyword>
<dbReference type="FunFam" id="1.10.287.210:FF:000001">
    <property type="entry name" value="Envelope glycoprotein gp160"/>
    <property type="match status" value="1"/>
</dbReference>
<dbReference type="CDD" id="cd09909">
    <property type="entry name" value="HIV-1-like_HR1-HR2"/>
    <property type="match status" value="1"/>
</dbReference>
<evidence type="ECO:0000256" key="3">
    <source>
        <dbReference type="ARBA" id="ARBA00004505"/>
    </source>
</evidence>
<keyword evidence="25 32" id="KW-0472">Membrane</keyword>
<evidence type="ECO:0000256" key="13">
    <source>
        <dbReference type="ARBA" id="ARBA00022685"/>
    </source>
</evidence>
<dbReference type="GO" id="GO:0019031">
    <property type="term" value="C:viral envelope"/>
    <property type="evidence" value="ECO:0007669"/>
    <property type="project" value="UniProtKB-KW"/>
</dbReference>
<feature type="region of interest" description="Immunosuppression" evidence="32">
    <location>
        <begin position="593"/>
        <end position="611"/>
    </location>
</feature>
<evidence type="ECO:0000313" key="37">
    <source>
        <dbReference type="EMBL" id="ABF22606.2"/>
    </source>
</evidence>
<dbReference type="GO" id="GO:0016020">
    <property type="term" value="C:membrane"/>
    <property type="evidence" value="ECO:0007669"/>
    <property type="project" value="UniProtKB-UniRule"/>
</dbReference>
<evidence type="ECO:0000256" key="4">
    <source>
        <dbReference type="ARBA" id="ARBA00004563"/>
    </source>
</evidence>
<comment type="domain">
    <text evidence="32">The YXXL motif is involved in determining the exact site of viral release at the surface of infected mononuclear cells and promotes endocytosis. YXXL and di-leucine endocytosis motifs interact directly or indirectly with the clathrin adapter complexes, opperate independently, and their activities are not additive.</text>
</comment>
<dbReference type="HAMAP" id="MF_04083">
    <property type="entry name" value="HIV_ENV"/>
    <property type="match status" value="1"/>
</dbReference>
<dbReference type="InterPro" id="IPR000328">
    <property type="entry name" value="GP41-like"/>
</dbReference>
<evidence type="ECO:0000256" key="28">
    <source>
        <dbReference type="ARBA" id="ARBA00023180"/>
    </source>
</evidence>
<reference evidence="37" key="2">
    <citation type="journal article" date="2009" name="Virology">
        <title>Maternal neutralizing antibodies against a CRF01_AE primary isolate are associated with a low rate of intrapartum HIV-1 transmission.</title>
        <authorList>
            <person name="Samleerat T."/>
            <person name="Thenin S."/>
            <person name="Jourdain G."/>
            <person name="Ngo-Giang-Huong N."/>
            <person name="Moreau A."/>
            <person name="Leechanachai P."/>
            <person name="Ithisuknanth J."/>
            <person name="Pagdi K."/>
            <person name="Wannarit P."/>
            <person name="Sangsawang S."/>
            <person name="Lallemant M."/>
            <person name="Barin F."/>
            <person name="Braibant M."/>
        </authorList>
    </citation>
    <scope>NUCLEOTIDE SEQUENCE</scope>
    <source>
        <strain evidence="37">MBA</strain>
    </source>
</reference>
<dbReference type="GO" id="GO:1903911">
    <property type="term" value="P:positive regulation of receptor clustering"/>
    <property type="evidence" value="ECO:0007669"/>
    <property type="project" value="UniProtKB-UniRule"/>
</dbReference>
<comment type="subcellular location">
    <molecule>Transmembrane protein gp41</molecule>
    <subcellularLocation>
        <location evidence="32">Virion membrane</location>
        <topology evidence="32">Single-pass type I membrane protein</topology>
    </subcellularLocation>
    <subcellularLocation>
        <location evidence="32">Host cell membrane</location>
        <topology evidence="32">Single-pass type I membrane protein</topology>
    </subcellularLocation>
    <subcellularLocation>
        <location evidence="32">Host endosome membrane</location>
        <topology evidence="32">Single-pass type I membrane protein</topology>
    </subcellularLocation>
    <text evidence="32">It is probably concentrated at the site of budding and incorporated into the virions possibly by contacts between the cytoplasmic tail of Env and the N-terminus of Gag.</text>
</comment>
<feature type="site" description="Cleavage; by host furin" evidence="32">
    <location>
        <begin position="530"/>
        <end position="531"/>
    </location>
</feature>
<keyword evidence="17 32" id="KW-1161">Viral attachment to host cell</keyword>
<feature type="domain" description="Human immunodeficiency virus 1 envelope glycoprotein Gp120" evidence="35">
    <location>
        <begin position="34"/>
        <end position="530"/>
    </location>
</feature>
<keyword evidence="20 32" id="KW-0261">Viral envelope protein</keyword>
<keyword evidence="22 32" id="KW-1133">Transmembrane helix</keyword>
<feature type="region of interest" description="Fusion peptide" evidence="32">
    <location>
        <begin position="531"/>
        <end position="551"/>
    </location>
</feature>
<evidence type="ECO:0000256" key="6">
    <source>
        <dbReference type="ARBA" id="ARBA00004650"/>
    </source>
</evidence>
<comment type="function">
    <text evidence="32">Transmembrane protein gp41: Acts as a class I viral fusion protein. Under the current model, the protein has at least 3 conformational states: pre-fusion native state, pre-hairpin intermediate state, and post-fusion hairpin state. During fusion of viral and target intracellular membranes, the coiled coil regions (heptad repeats) assume a trimer-of-hairpins structure, positioning the fusion peptide in close proximity to the C-terminal region of the ectodomain. The formation of this structure appears to drive apposition and subsequent fusion of viral and target cell membranes. Complete fusion occurs in host cell endosomes and is dynamin-dependent, however some lipid transfer might occur at the plasma membrane. The virus undergoes clathrin-dependent internalization long before endosomal fusion, thus minimizing the surface exposure of conserved viral epitopes during fusion and reducing the efficacy of inhibitors targeting these epitopes. Membranes fusion leads to delivery of the nucleocapsid into the cytoplasm.</text>
</comment>
<keyword evidence="29 32" id="KW-0899">Viral immunoevasion</keyword>
<feature type="domain" description="Retroviral envelope protein GP41-like" evidence="36">
    <location>
        <begin position="549"/>
        <end position="741"/>
    </location>
</feature>
<evidence type="ECO:0000256" key="32">
    <source>
        <dbReference type="HAMAP-Rule" id="MF_04083"/>
    </source>
</evidence>
<organism evidence="37">
    <name type="scientific">Human immunodeficiency virus type 1</name>
    <name type="common">HIV-1</name>
    <dbReference type="NCBI Taxonomy" id="11676"/>
    <lineage>
        <taxon>Viruses</taxon>
        <taxon>Riboviria</taxon>
        <taxon>Pararnavirae</taxon>
        <taxon>Artverviricota</taxon>
        <taxon>Revtraviricetes</taxon>
        <taxon>Ortervirales</taxon>
        <taxon>Retroviridae</taxon>
        <taxon>Orthoretrovirinae</taxon>
        <taxon>Lentivirus</taxon>
        <taxon>Lentivirus humimdef1</taxon>
    </lineage>
</organism>
<organismHost>
    <name type="scientific">Homo sapiens</name>
    <name type="common">Human</name>
    <dbReference type="NCBI Taxonomy" id="9606"/>
</organismHost>
<dbReference type="Gene3D" id="1.20.5.490">
    <property type="entry name" value="Single helix bin"/>
    <property type="match status" value="1"/>
</dbReference>
<sequence>MRVKGTQRNWPHWWKWGTLILGLVIICSASKDNLWVTVYYGVPVWRDAETTLFCASDAKAHETEVHNVWATHACVPTDPNPQEIHMENVTENFNMWKNNMVEQMQEDVISLWDESLKPCVKLTPLCVTLHCTKANFTKANDNRNSKTIKMEKSVRNCTFNTTTELGDQKQEVQALFYTLDLVKISGGNQNISKENRTSGGSNNSIGKNNSTYSKYILIHCNSSVIKQACPKVTFDPIPIHYCAPAGFAILKCNNKTFNGTGPCTNVSSVQCTHGIKPVVSAQLLLNGSLAEKEIIIRSENLTDNAKIIIVHLNKSVPINCTRPFKNIRTSTRIGPGQVFYRTGSIIGDIRKAYCEINKTEWNETLRQVTRKLREHFNKTIIFQPSSGGDPEITTHSFNCAGEFFYCKTDQLFNSTWTGNEAKEEHNNTHKGNITLPCRIKQIINMWQRVGKAMYAPPIKGTVNCVSNITGLLLTRDGGTNNKDNETFRPGGGNMKDNWRSELYKYKVVQIEPLGIAPTRARRRVVEREKRAVGIGAMIFGFLGAAGSTMGAASITLTVQARQLLSGIVQQQSNLLRAIEAQQHLLQLTVWGIKQLQARVLAVERYLKDQQFLGLWGCSGKIICTTSVPWNSSWSNKSYEEIWDNMTWIEWDREINNYTSQVYELLTKSQDQQERNEKDLLALDKWTSLWNWFNISNWLWYIKIFIMIVGGLIGLRIVFAVLSIVNRVRQGYSPLSLQTLTRHQREPDRPERIEEEGGEQGRSRSIRLVSGFLALAWDDLRSLCLFSYHQLRDFTLIVARTVELLGRRGWESLKYLGNLLIYWGQELKISTITLLDATAITVGGWTDRVIEIVQTICRAIIHIPRRIRQGAERVFL</sequence>
<evidence type="ECO:0000256" key="19">
    <source>
        <dbReference type="ARBA" id="ARBA00022870"/>
    </source>
</evidence>
<keyword evidence="13 32" id="KW-0165">Cleavage on pair of basic residues</keyword>
<reference evidence="37" key="1">
    <citation type="submission" date="2008-07" db="EMBL/GenBank/DDBJ databases">
        <authorList>
            <person name="Braibant M."/>
        </authorList>
    </citation>
    <scope>NUCLEOTIDE SEQUENCE</scope>
    <source>
        <strain evidence="37">MBA</strain>
    </source>
</reference>
<dbReference type="GO" id="GO:0044175">
    <property type="term" value="C:host cell endosome membrane"/>
    <property type="evidence" value="ECO:0007669"/>
    <property type="project" value="UniProtKB-SubCell"/>
</dbReference>
<evidence type="ECO:0000256" key="21">
    <source>
        <dbReference type="ARBA" id="ARBA00022890"/>
    </source>
</evidence>
<feature type="chain" id="PRO_5023230829" description="Envelope glycoprotein gp160" evidence="32">
    <location>
        <begin position="33"/>
        <end position="875"/>
    </location>
</feature>
<keyword evidence="23 32" id="KW-1039">Host endosome</keyword>
<evidence type="ECO:0000256" key="17">
    <source>
        <dbReference type="ARBA" id="ARBA00022804"/>
    </source>
</evidence>
<dbReference type="GO" id="GO:0019062">
    <property type="term" value="P:virion attachment to host cell"/>
    <property type="evidence" value="ECO:0007669"/>
    <property type="project" value="UniProtKB-UniRule"/>
</dbReference>
<comment type="caution">
    <text evidence="32 33">Lacks conserved residue(s) required for the propagation of feature annotation.</text>
</comment>
<protein>
    <recommendedName>
        <fullName evidence="32">Envelope glycoprotein gp160</fullName>
    </recommendedName>
    <alternativeName>
        <fullName evidence="32">Env polyprotein</fullName>
    </alternativeName>
    <component>
        <recommendedName>
            <fullName evidence="32">Surface protein gp120</fullName>
            <shortName evidence="32">SU</shortName>
        </recommendedName>
        <alternativeName>
            <fullName evidence="32">Glycoprotein 120</fullName>
            <shortName evidence="32">gp120</shortName>
        </alternativeName>
    </component>
    <component>
        <recommendedName>
            <fullName evidence="32">Transmembrane protein gp41</fullName>
            <shortName evidence="32">TM</shortName>
        </recommendedName>
        <alternativeName>
            <fullName evidence="32">Glycoprotein 41</fullName>
            <shortName evidence="32">gp41</shortName>
        </alternativeName>
    </component>
</protein>
<dbReference type="GO" id="GO:0039654">
    <property type="term" value="P:fusion of virus membrane with host endosome membrane"/>
    <property type="evidence" value="ECO:0007669"/>
    <property type="project" value="UniProtKB-UniRule"/>
</dbReference>
<evidence type="ECO:0000256" key="30">
    <source>
        <dbReference type="ARBA" id="ARBA00023288"/>
    </source>
</evidence>
<feature type="disulfide bond" evidence="32">
    <location>
        <begin position="252"/>
        <end position="263"/>
    </location>
</feature>
<evidence type="ECO:0000256" key="33">
    <source>
        <dbReference type="RuleBase" id="RU363095"/>
    </source>
</evidence>
<feature type="region of interest" description="MPER; binding to GalCer" evidence="32">
    <location>
        <begin position="681"/>
        <end position="702"/>
    </location>
</feature>
<evidence type="ECO:0000256" key="16">
    <source>
        <dbReference type="ARBA" id="ARBA00022729"/>
    </source>
</evidence>
<comment type="function">
    <text evidence="32">Surface protein gp120: Attaches the virus to the host lymphoid cell by binding to the primary receptor CD4. This interaction induces a structural rearrangement creating a high affinity binding site for a chemokine coreceptor like CXCR4 and/or CCR5. Acts as a ligand for CD209/DC-SIGN and CLEC4M/DC-SIGNR, which are respectively found on dendritic cells (DCs), and on endothelial cells of liver sinusoids and lymph node sinuses. These interactions allow capture of viral particles at mucosal surfaces by these cells and subsequent transmission to permissive cells. HIV subverts the migration properties of dendritic cells to gain access to CD4+ T-cells in lymph nodes. Virus transmission to permissive T-cells occurs either in trans (without DCs infection, through viral capture and transmission), or in cis (following DCs productive infection, through the usual CD4-gp120 interaction), thereby inducing a robust infection. In trans infection, bound virions remain infectious over days and it is proposed that they are not degraded, but protected in non-lysosomal acidic organelles within the DCs close to the cell membrane thus contributing to the viral infectious potential during DCs' migration from the periphery to the lymphoid tissues. On arrival at lymphoid tissues, intact virions recycle back to DCs' cell surface allowing virus transmission to CD4+ T-cells.</text>
</comment>
<comment type="subcellular location">
    <molecule>Surface protein gp120</molecule>
    <subcellularLocation>
        <location evidence="32">Virion membrane</location>
        <topology evidence="32">Peripheral membrane protein</topology>
    </subcellularLocation>
    <subcellularLocation>
        <location evidence="32">Host cell membrane</location>
        <topology evidence="32">Peripheral membrane protein</topology>
    </subcellularLocation>
    <subcellularLocation>
        <location evidence="32">Host endosome membrane</location>
        <topology evidence="32">Single-pass type I membrane protein</topology>
    </subcellularLocation>
    <text evidence="32">The surface protein is not anchored to the viral envelope, but associates with the extravirion surface through its binding to TM. It is probably concentrated at the site of budding and incorporated into the virions possibly by contacts between the cytoplasmic tail of Env and the N-terminus of Gag.</text>
</comment>
<keyword evidence="10 32" id="KW-1165">Clathrin-mediated endocytosis of virus by host</keyword>
<evidence type="ECO:0000259" key="36">
    <source>
        <dbReference type="Pfam" id="PF00517"/>
    </source>
</evidence>
<dbReference type="InterPro" id="IPR000777">
    <property type="entry name" value="HIV1_Gp120"/>
</dbReference>
<keyword evidence="14 32" id="KW-0812">Transmembrane</keyword>
<feature type="disulfide bond" evidence="32">
    <location>
        <begin position="242"/>
        <end position="271"/>
    </location>
</feature>
<evidence type="ECO:0000256" key="29">
    <source>
        <dbReference type="ARBA" id="ARBA00023280"/>
    </source>
</evidence>
<comment type="domain">
    <text evidence="32 33">The 17 amino acids long immunosuppressive region is present in many retroviral envelope proteins. Synthetic peptides derived from this relatively conserved sequence inhibit immune function in vitro and in vivo.</text>
</comment>
<feature type="region of interest" description="V1" evidence="32">
    <location>
        <begin position="131"/>
        <end position="156"/>
    </location>
</feature>
<feature type="compositionally biased region" description="Basic and acidic residues" evidence="34">
    <location>
        <begin position="742"/>
        <end position="751"/>
    </location>
</feature>
<evidence type="ECO:0000256" key="27">
    <source>
        <dbReference type="ARBA" id="ARBA00023157"/>
    </source>
</evidence>
<comment type="domain">
    <text evidence="32">The CD4-binding region is targeted by the antibody b12.</text>
</comment>
<evidence type="ECO:0000256" key="8">
    <source>
        <dbReference type="ARBA" id="ARBA00022510"/>
    </source>
</evidence>
<comment type="PTM">
    <text evidence="32">Palmitoylation of the transmembrane protein and of Env polyprotein (prior to its proteolytic cleavage) is essential for their association with host cell membrane lipid rafts. Palmitoylation is therefore required for envelope trafficking to classical lipid rafts, but not for viral replication.</text>
</comment>
<evidence type="ECO:0000256" key="1">
    <source>
        <dbReference type="ARBA" id="ARBA00004402"/>
    </source>
</evidence>
<evidence type="ECO:0000256" key="31">
    <source>
        <dbReference type="ARBA" id="ARBA00023296"/>
    </source>
</evidence>
<dbReference type="GO" id="GO:1903908">
    <property type="term" value="P:positive regulation of plasma membrane raft polarization"/>
    <property type="evidence" value="ECO:0007669"/>
    <property type="project" value="UniProtKB-UniRule"/>
</dbReference>
<feature type="transmembrane region" description="Helical" evidence="33">
    <location>
        <begin position="697"/>
        <end position="724"/>
    </location>
</feature>
<feature type="short sequence motif" description="YXXL motif; contains endocytosis signal" evidence="32">
    <location>
        <begin position="731"/>
        <end position="734"/>
    </location>
</feature>
<dbReference type="Pfam" id="PF00516">
    <property type="entry name" value="GP120"/>
    <property type="match status" value="1"/>
</dbReference>
<evidence type="ECO:0000256" key="34">
    <source>
        <dbReference type="SAM" id="MobiDB-lite"/>
    </source>
</evidence>
<comment type="subunit">
    <text evidence="32">The mature envelope protein (Env) consists of a homotrimer of non-covalently associated gp120-gp41 heterodimers. The resulting complex protrudes from the virus surface as a spike. There seems to be as few as 10 spikes on the average virion. Surface protein gp120 interacts with host CD4, CCR5 and CXCR4. Gp120 also interacts with the C-type lectins CD209/DC-SIGN and CLEC4M/DC-SIGNR (collectively referred to as DC-SIGN(R)). Gp120 and gp41 interact with GalCer. Gp120 interacts with host ITGA4/ITGB7 complex; on CD4+ T-cells, this interaction results in rapid activation of integrin ITGAL/LFA-1, which facilitates efficient cell-to-cell spreading of HIV-1. Gp120 interacts with cell-associated heparan sulfate; this interaction increases virus infectivity on permissive cells and may be involved in infection of CD4- cells.</text>
</comment>
<keyword evidence="7 32" id="KW-1168">Fusion of virus membrane with host membrane</keyword>
<dbReference type="GO" id="GO:0019082">
    <property type="term" value="P:viral protein processing"/>
    <property type="evidence" value="ECO:0007669"/>
    <property type="project" value="UniProtKB-UniRule"/>
</dbReference>
<feature type="lipid moiety-binding region" description="S-palmitoyl cysteine; by host" evidence="32">
    <location>
        <position position="856"/>
    </location>
</feature>
<feature type="coiled-coil region" evidence="32">
    <location>
        <begin position="652"/>
        <end position="686"/>
    </location>
</feature>
<keyword evidence="27 32" id="KW-1015">Disulfide bond</keyword>
<feature type="disulfide bond" evidence="32">
    <location>
        <begin position="54"/>
        <end position="74"/>
    </location>
</feature>
<dbReference type="FunFam" id="2.170.40.20:FF:000003">
    <property type="entry name" value="Envelope glycoprotein gp160"/>
    <property type="match status" value="1"/>
</dbReference>
<feature type="region of interest" description="CD4-binding loop" evidence="32">
    <location>
        <begin position="385"/>
        <end position="395"/>
    </location>
</feature>
<evidence type="ECO:0000256" key="9">
    <source>
        <dbReference type="ARBA" id="ARBA00022511"/>
    </source>
</evidence>
<dbReference type="FunFam" id="1.20.5.490:FF:000001">
    <property type="entry name" value="Envelope glycoprotein gp160"/>
    <property type="match status" value="1"/>
</dbReference>
<comment type="similarity">
    <text evidence="32">Belongs to the HIV-1 env protein family.</text>
</comment>
<keyword evidence="26 32" id="KW-0564">Palmitate</keyword>
<dbReference type="GO" id="GO:0052031">
    <property type="term" value="P:symbiont-mediated perturbation of host defense response"/>
    <property type="evidence" value="ECO:0007669"/>
    <property type="project" value="UniProtKB-UniRule"/>
</dbReference>
<evidence type="ECO:0000256" key="23">
    <source>
        <dbReference type="ARBA" id="ARBA00023046"/>
    </source>
</evidence>
<feature type="lipid moiety-binding region" description="S-palmitoyl cysteine; by host" evidence="32">
    <location>
        <position position="783"/>
    </location>
</feature>
<comment type="function">
    <text evidence="32">Envelope glycoprotein gp160: Oligomerizes in the host endoplasmic reticulum into predominantly trimers. In a second time, gp160 transits in the host Golgi, where glycosylation is completed. The precursor is then proteolytically cleaved in the trans-Golgi and thereby activated by cellular furin or furin-like proteases to produce gp120 and gp41.</text>
</comment>
<keyword evidence="21 32" id="KW-1164">Virus endocytosis by host</keyword>
<evidence type="ECO:0000256" key="24">
    <source>
        <dbReference type="ARBA" id="ARBA00023054"/>
    </source>
</evidence>
<keyword evidence="11 32" id="KW-0945">Host-virus interaction</keyword>
<dbReference type="GO" id="GO:0005198">
    <property type="term" value="F:structural molecule activity"/>
    <property type="evidence" value="ECO:0007669"/>
    <property type="project" value="UniProtKB-UniRule"/>
</dbReference>
<feature type="chain" id="PRO_5023230830" description="Transmembrane protein gp41" evidence="32">
    <location>
        <begin position="531"/>
        <end position="875"/>
    </location>
</feature>
<evidence type="ECO:0000256" key="25">
    <source>
        <dbReference type="ARBA" id="ARBA00023136"/>
    </source>
</evidence>
<keyword evidence="31 32" id="KW-1160">Virus entry into host cell</keyword>
<keyword evidence="18 32" id="KW-0946">Virion</keyword>
<evidence type="ECO:0000256" key="15">
    <source>
        <dbReference type="ARBA" id="ARBA00022703"/>
    </source>
</evidence>
<evidence type="ECO:0000256" key="18">
    <source>
        <dbReference type="ARBA" id="ARBA00022844"/>
    </source>
</evidence>
<evidence type="ECO:0000256" key="20">
    <source>
        <dbReference type="ARBA" id="ARBA00022879"/>
    </source>
</evidence>
<keyword evidence="8 32" id="KW-1170">Fusion of virus membrane with host endosomal membrane</keyword>
<evidence type="ECO:0000256" key="2">
    <source>
        <dbReference type="ARBA" id="ARBA00004433"/>
    </source>
</evidence>
<dbReference type="Gene3D" id="2.170.40.20">
    <property type="entry name" value="Human immunodeficiency virus 1, Gp160, envelope glycoprotein"/>
    <property type="match status" value="2"/>
</dbReference>
<dbReference type="GO" id="GO:0019064">
    <property type="term" value="P:fusion of virus membrane with host plasma membrane"/>
    <property type="evidence" value="ECO:0007669"/>
    <property type="project" value="UniProtKB-UniRule"/>
</dbReference>
<dbReference type="GO" id="GO:0020002">
    <property type="term" value="C:host cell plasma membrane"/>
    <property type="evidence" value="ECO:0007669"/>
    <property type="project" value="UniProtKB-SubCell"/>
</dbReference>
<dbReference type="Pfam" id="PF00517">
    <property type="entry name" value="GP41"/>
    <property type="match status" value="1"/>
</dbReference>
<evidence type="ECO:0000256" key="12">
    <source>
        <dbReference type="ARBA" id="ARBA00022595"/>
    </source>
</evidence>
<dbReference type="InterPro" id="IPR037527">
    <property type="entry name" value="Gp160"/>
</dbReference>
<keyword evidence="12 32" id="KW-1162">Viral penetration into host cytoplasm</keyword>
<comment type="PTM">
    <text evidence="32">Highly glycosylated by host. The high number of glycan on the protein is reffered to as 'glycan shield' because it contributes to hide protein sequence from adaptive immune system.</text>
</comment>
<accession>Q1HBI3</accession>
<dbReference type="GO" id="GO:0055036">
    <property type="term" value="C:virion membrane"/>
    <property type="evidence" value="ECO:0007669"/>
    <property type="project" value="UniProtKB-SubCell"/>
</dbReference>
<comment type="PTM">
    <text evidence="32">Specific enzymatic cleavages in vivo yield mature proteins. Envelope glycoproteins are synthesized as a inactive precursor that is heavily N-glycosylated and processed likely by host cell furin in the Golgi to yield the mature SU and TM proteins. The cleavage site between SU and TM requires the minimal sequence [KR]-X-[KR]-R. About 2 of the 9 disulfide bonds of gp41 are reduced by P4HB/PDI, following binding to CD4 receptor.</text>
</comment>
<dbReference type="SUPFAM" id="SSF56502">
    <property type="entry name" value="gp120 core"/>
    <property type="match status" value="1"/>
</dbReference>
<feature type="region of interest" description="Disordered" evidence="34">
    <location>
        <begin position="739"/>
        <end position="759"/>
    </location>
</feature>
<evidence type="ECO:0000259" key="35">
    <source>
        <dbReference type="Pfam" id="PF00516"/>
    </source>
</evidence>
<evidence type="ECO:0000256" key="7">
    <source>
        <dbReference type="ARBA" id="ARBA00022506"/>
    </source>
</evidence>
<keyword evidence="19 32" id="KW-1043">Host membrane</keyword>
<feature type="transmembrane region" description="Helical" evidence="33">
    <location>
        <begin position="531"/>
        <end position="554"/>
    </location>
</feature>
<dbReference type="SUPFAM" id="SSF58069">
    <property type="entry name" value="Virus ectodomain"/>
    <property type="match status" value="1"/>
</dbReference>
<comment type="domain">
    <text evidence="32">The membrane proximal external region (MPER) present in gp41 is a tryptophan-rich region recognized by the antibodies 2F5, Z13, and 4E10. MPER seems to play a role in fusion.</text>
</comment>
<feature type="disulfide bond" evidence="32">
    <location>
        <begin position="131"/>
        <end position="157"/>
    </location>
</feature>
<evidence type="ECO:0000256" key="26">
    <source>
        <dbReference type="ARBA" id="ARBA00023139"/>
    </source>
</evidence>
<dbReference type="EMBL" id="DQ518412">
    <property type="protein sequence ID" value="ABF22606.2"/>
    <property type="molecule type" value="Genomic_DNA"/>
</dbReference>
<gene>
    <name evidence="32 37" type="primary">env</name>
</gene>
<dbReference type="Gene3D" id="1.10.287.210">
    <property type="match status" value="1"/>
</dbReference>
<name>Q1HBI3_HV1</name>
<keyword evidence="16 32" id="KW-0732">Signal</keyword>
<comment type="miscellaneous">
    <text evidence="32">HIV-1 lineages are divided in three main groups, M (for Major), O (for Outlier), and N (for New, or Non-M, Non-O). The vast majority of strains found worldwide belong to the group M. Group O seems to be endemic to and largely confined to Cameroon and neighboring countries in West Central Africa, where these viruses represent a small minority of HIV-1 strains. The group N is represented by a limited number of isolates from Cameroonian persons. The group M is further subdivided in 9 clades or subtypes (A to D, F to H, J and K).</text>
</comment>
<keyword evidence="30 32" id="KW-0449">Lipoprotein</keyword>
<dbReference type="InterPro" id="IPR036377">
    <property type="entry name" value="Gp120_core_sf"/>
</dbReference>
<evidence type="ECO:0000256" key="14">
    <source>
        <dbReference type="ARBA" id="ARBA00022692"/>
    </source>
</evidence>
<dbReference type="FunFam" id="2.170.40.20:FF:000004">
    <property type="entry name" value="Envelope glycoprotein gp160"/>
    <property type="match status" value="1"/>
</dbReference>
<comment type="miscellaneous">
    <text evidence="32">Inhibitors targeting HIV-1 viral envelope proteins are used as antiretroviral drugs. Attachment of virions to the cell surface via non-specific interactions and CD4 binding can be blocked by inhibitors that include cyanovirin-N, cyclotriazadisulfonamide analogs, PRO 2000, TNX 355 and PRO 542. In addition, BMS 806 can block CD4-induced conformational changes. Env interactions with the coreceptor molecules can be targeted by CCR5 antagonists including SCH-D, maraviroc (UK 427857) and aplaviroc (GW 873140), and the CXCR4 antagonist AMD 070. Fusion of viral and cellular membranes can be inhibited by peptides such as enfuvirtide and tifuvirtide (T 1249). Resistance to inhibitors associated with mutations in Env are observed. Most of the time, single mutations confer only a modest reduction in drug susceptibility. Combination of several mutations is usually required to develop a high-level drug resistance.</text>
</comment>
<evidence type="ECO:0000256" key="5">
    <source>
        <dbReference type="ARBA" id="ARBA00004578"/>
    </source>
</evidence>
<evidence type="ECO:0000256" key="11">
    <source>
        <dbReference type="ARBA" id="ARBA00022581"/>
    </source>
</evidence>
<comment type="domain">
    <text evidence="32">Some of the most genetically diverse regions of the viral genome are present in Env. They are called variable regions 1 through 5 (V1 through V5). Coreceptor usage of gp120 is determined mainly by the primary structure of the third variable region (V3) in the outer domain of gp120. The sequence of V3 determines which coreceptor, CCR5 and/or CXCR4 (corresponding to R5/macrophage, X4/T cell and R5X4/T cell and macrophage tropism), is used to trigger the fusion potential of the Env complex, and hence which cells the virus can infect. Binding to CCR5 involves a region adjacent in addition to V3.</text>
</comment>
<feature type="topological domain" description="Cytoplasmic" evidence="32">
    <location>
        <begin position="725"/>
        <end position="875"/>
    </location>
</feature>
<keyword evidence="28 32" id="KW-0325">Glycoprotein</keyword>